<evidence type="ECO:0008006" key="10">
    <source>
        <dbReference type="Google" id="ProtNLM"/>
    </source>
</evidence>
<keyword evidence="5 7" id="KW-1133">Transmembrane helix</keyword>
<feature type="transmembrane region" description="Helical" evidence="7">
    <location>
        <begin position="377"/>
        <end position="395"/>
    </location>
</feature>
<gene>
    <name evidence="8" type="ORF">AS592_11340</name>
</gene>
<dbReference type="STRING" id="1630136.AS592_11340"/>
<reference evidence="8 9" key="1">
    <citation type="submission" date="2015-11" db="EMBL/GenBank/DDBJ databases">
        <title>Draft genome of Sulfurovum riftiae 1812E, a member of the Epsilonproteobacteria isolated from the tube of the deep-sea hydrothermal vent tubewom Riftia pachyptila.</title>
        <authorList>
            <person name="Vetriani C."/>
            <person name="Giovannelli D."/>
        </authorList>
    </citation>
    <scope>NUCLEOTIDE SEQUENCE [LARGE SCALE GENOMIC DNA]</scope>
    <source>
        <strain evidence="8 9">1812E</strain>
    </source>
</reference>
<dbReference type="Proteomes" id="UP000075359">
    <property type="component" value="Unassembled WGS sequence"/>
</dbReference>
<evidence type="ECO:0000256" key="6">
    <source>
        <dbReference type="ARBA" id="ARBA00023136"/>
    </source>
</evidence>
<evidence type="ECO:0000256" key="3">
    <source>
        <dbReference type="ARBA" id="ARBA00022475"/>
    </source>
</evidence>
<evidence type="ECO:0000256" key="4">
    <source>
        <dbReference type="ARBA" id="ARBA00022692"/>
    </source>
</evidence>
<feature type="transmembrane region" description="Helical" evidence="7">
    <location>
        <begin position="425"/>
        <end position="444"/>
    </location>
</feature>
<feature type="transmembrane region" description="Helical" evidence="7">
    <location>
        <begin position="102"/>
        <end position="119"/>
    </location>
</feature>
<name>A0A151CJK4_9BACT</name>
<keyword evidence="3" id="KW-1003">Cell membrane</keyword>
<protein>
    <recommendedName>
        <fullName evidence="10">Fusaric acid resistance protein</fullName>
    </recommendedName>
</protein>
<organism evidence="8 9">
    <name type="scientific">Sulfurovum riftiae</name>
    <dbReference type="NCBI Taxonomy" id="1630136"/>
    <lineage>
        <taxon>Bacteria</taxon>
        <taxon>Pseudomonadati</taxon>
        <taxon>Campylobacterota</taxon>
        <taxon>Epsilonproteobacteria</taxon>
        <taxon>Campylobacterales</taxon>
        <taxon>Sulfurovaceae</taxon>
        <taxon>Sulfurovum</taxon>
    </lineage>
</organism>
<feature type="transmembrane region" description="Helical" evidence="7">
    <location>
        <begin position="496"/>
        <end position="517"/>
    </location>
</feature>
<keyword evidence="9" id="KW-1185">Reference proteome</keyword>
<comment type="subcellular location">
    <subcellularLocation>
        <location evidence="1">Cell membrane</location>
        <topology evidence="1">Multi-pass membrane protein</topology>
    </subcellularLocation>
</comment>
<dbReference type="InterPro" id="IPR006726">
    <property type="entry name" value="PHBA_efflux_AaeB/fusaric-R"/>
</dbReference>
<evidence type="ECO:0000313" key="9">
    <source>
        <dbReference type="Proteomes" id="UP000075359"/>
    </source>
</evidence>
<evidence type="ECO:0000313" key="8">
    <source>
        <dbReference type="EMBL" id="KYJ87679.1"/>
    </source>
</evidence>
<dbReference type="GO" id="GO:0005886">
    <property type="term" value="C:plasma membrane"/>
    <property type="evidence" value="ECO:0007669"/>
    <property type="project" value="UniProtKB-SubCell"/>
</dbReference>
<dbReference type="PANTHER" id="PTHR30509:SF9">
    <property type="entry name" value="MULTIDRUG RESISTANCE PROTEIN MDTO"/>
    <property type="match status" value="1"/>
</dbReference>
<keyword evidence="6 7" id="KW-0472">Membrane</keyword>
<evidence type="ECO:0000256" key="7">
    <source>
        <dbReference type="SAM" id="Phobius"/>
    </source>
</evidence>
<keyword evidence="2" id="KW-0813">Transport</keyword>
<dbReference type="EMBL" id="LNKT01000001">
    <property type="protein sequence ID" value="KYJ87679.1"/>
    <property type="molecule type" value="Genomic_DNA"/>
</dbReference>
<feature type="transmembrane region" description="Helical" evidence="7">
    <location>
        <begin position="155"/>
        <end position="174"/>
    </location>
</feature>
<dbReference type="Pfam" id="PF04632">
    <property type="entry name" value="FUSC"/>
    <property type="match status" value="1"/>
</dbReference>
<dbReference type="PANTHER" id="PTHR30509">
    <property type="entry name" value="P-HYDROXYBENZOIC ACID EFFLUX PUMP SUBUNIT-RELATED"/>
    <property type="match status" value="1"/>
</dbReference>
<dbReference type="AlphaFoldDB" id="A0A151CJK4"/>
<feature type="transmembrane region" description="Helical" evidence="7">
    <location>
        <begin position="401"/>
        <end position="418"/>
    </location>
</feature>
<accession>A0A151CJK4</accession>
<keyword evidence="4 7" id="KW-0812">Transmembrane</keyword>
<evidence type="ECO:0000256" key="1">
    <source>
        <dbReference type="ARBA" id="ARBA00004651"/>
    </source>
</evidence>
<feature type="transmembrane region" description="Helical" evidence="7">
    <location>
        <begin position="456"/>
        <end position="484"/>
    </location>
</feature>
<dbReference type="RefSeq" id="WP_067328717.1">
    <property type="nucleotide sequence ID" value="NZ_LNKT01000001.1"/>
</dbReference>
<sequence>MKTKAATQKRSLIESILAWTLPQPSEKMKFAIKASLSLVIVYAISFSQGWDNTTTAATTIMLIAAIGSVGDSVMKGMLRVIGTVIGAVIGMVLIGLFPQDRMLYLALLSILVTISLYFARAYKGDMTIFMLTAITMMLMFKNGEVDGVFLYGVDKTFMTIFGIAVYTLVGVLLWPVSLKDESTDDAKALTQKQQALFKICLEDKESNKAAEQEMMAQTQKLTQSAVRASSIENGFNRSQWASVLRDYRRIGNILTLLSYQKTSDFPKALSHYISNYPKLEREIEDLFSAVAKAWDGGEAIVIPETFEARFNENEILSLSQLQRATLSSIVSEMNKLHALLRKVAYKLNALNSPKPTRFEEEPEAKSSRFTWLDPEHLKGSLITFLVFWTAVFLWITVNPPGGFYIVALATGLSIITTFSPVKPSLLMIVFTLSFIFATAMYVLVLPNLYYGWELGLFLFIYGFIGFYFINPKIAIFFLLGIATFNINNQMYYAFDGFLLTLFVFYAFLSLLLFFYYIPFSTKPEHLFLVMKKRFFGFARELVQYNWDRVNGRLSLLQKFRGWYAKTHLLNTVQNMQLWSSQIDGKYFSEIEKEKLIQFTKECDIFANLLLIMYNEGRKRKENPLIKAYISQADKAPLSSLMRYYQEGHSAQEAEAEWKDTDSVIQHIEKNLTDFFESQDVPSYPVNEVLGFYESISMHKNSWRAFFSCQKLMRQIDFNVLKESRF</sequence>
<feature type="transmembrane region" description="Helical" evidence="7">
    <location>
        <begin position="77"/>
        <end position="96"/>
    </location>
</feature>
<comment type="caution">
    <text evidence="8">The sequence shown here is derived from an EMBL/GenBank/DDBJ whole genome shotgun (WGS) entry which is preliminary data.</text>
</comment>
<dbReference type="OrthoDB" id="5445822at2"/>
<evidence type="ECO:0000256" key="2">
    <source>
        <dbReference type="ARBA" id="ARBA00022448"/>
    </source>
</evidence>
<dbReference type="GO" id="GO:0022857">
    <property type="term" value="F:transmembrane transporter activity"/>
    <property type="evidence" value="ECO:0007669"/>
    <property type="project" value="InterPro"/>
</dbReference>
<evidence type="ECO:0000256" key="5">
    <source>
        <dbReference type="ARBA" id="ARBA00022989"/>
    </source>
</evidence>
<proteinExistence type="predicted"/>
<feature type="transmembrane region" description="Helical" evidence="7">
    <location>
        <begin position="30"/>
        <end position="47"/>
    </location>
</feature>